<name>A0A6J4P0U5_9ACTN</name>
<reference evidence="1" key="1">
    <citation type="submission" date="2020-02" db="EMBL/GenBank/DDBJ databases">
        <authorList>
            <person name="Meier V. D."/>
        </authorList>
    </citation>
    <scope>NUCLEOTIDE SEQUENCE</scope>
    <source>
        <strain evidence="1">AVDCRST_MAG75</strain>
    </source>
</reference>
<protein>
    <submittedName>
        <fullName evidence="1">Uncharacterized protein</fullName>
    </submittedName>
</protein>
<gene>
    <name evidence="1" type="ORF">AVDCRST_MAG75-2033</name>
</gene>
<accession>A0A6J4P0U5</accession>
<organism evidence="1">
    <name type="scientific">uncultured Propionibacteriaceae bacterium</name>
    <dbReference type="NCBI Taxonomy" id="257457"/>
    <lineage>
        <taxon>Bacteria</taxon>
        <taxon>Bacillati</taxon>
        <taxon>Actinomycetota</taxon>
        <taxon>Actinomycetes</taxon>
        <taxon>Propionibacteriales</taxon>
        <taxon>Propionibacteriaceae</taxon>
        <taxon>environmental samples</taxon>
    </lineage>
</organism>
<proteinExistence type="predicted"/>
<dbReference type="EMBL" id="CADCUO010000130">
    <property type="protein sequence ID" value="CAA9399444.1"/>
    <property type="molecule type" value="Genomic_DNA"/>
</dbReference>
<dbReference type="AlphaFoldDB" id="A0A6J4P0U5"/>
<sequence>MGAASWTARHYLGLPDLNPAALRRPSSTHADPRTNLDQLDTPHAVILRGALQFRR</sequence>
<evidence type="ECO:0000313" key="1">
    <source>
        <dbReference type="EMBL" id="CAA9399444.1"/>
    </source>
</evidence>